<name>A0A0D2N131_HYPSF</name>
<reference evidence="3" key="1">
    <citation type="submission" date="2014-04" db="EMBL/GenBank/DDBJ databases">
        <title>Evolutionary Origins and Diversification of the Mycorrhizal Mutualists.</title>
        <authorList>
            <consortium name="DOE Joint Genome Institute"/>
            <consortium name="Mycorrhizal Genomics Consortium"/>
            <person name="Kohler A."/>
            <person name="Kuo A."/>
            <person name="Nagy L.G."/>
            <person name="Floudas D."/>
            <person name="Copeland A."/>
            <person name="Barry K.W."/>
            <person name="Cichocki N."/>
            <person name="Veneault-Fourrey C."/>
            <person name="LaButti K."/>
            <person name="Lindquist E.A."/>
            <person name="Lipzen A."/>
            <person name="Lundell T."/>
            <person name="Morin E."/>
            <person name="Murat C."/>
            <person name="Riley R."/>
            <person name="Ohm R."/>
            <person name="Sun H."/>
            <person name="Tunlid A."/>
            <person name="Henrissat B."/>
            <person name="Grigoriev I.V."/>
            <person name="Hibbett D.S."/>
            <person name="Martin F."/>
        </authorList>
    </citation>
    <scope>NUCLEOTIDE SEQUENCE [LARGE SCALE GENOMIC DNA]</scope>
    <source>
        <strain evidence="3">FD-334 SS-4</strain>
    </source>
</reference>
<dbReference type="Proteomes" id="UP000054270">
    <property type="component" value="Unassembled WGS sequence"/>
</dbReference>
<evidence type="ECO:0000313" key="2">
    <source>
        <dbReference type="EMBL" id="KJA30093.1"/>
    </source>
</evidence>
<evidence type="ECO:0000256" key="1">
    <source>
        <dbReference type="SAM" id="MobiDB-lite"/>
    </source>
</evidence>
<accession>A0A0D2N131</accession>
<dbReference type="EMBL" id="KN817518">
    <property type="protein sequence ID" value="KJA30093.1"/>
    <property type="molecule type" value="Genomic_DNA"/>
</dbReference>
<sequence length="186" mass="19891">MYTPTDADASVFYAIATATAPDHCIEIAQTQSDTNHVRPRADLHTQRMQAGQEQEAGTAQSSASVDLCPGRVRLSPAQPATRELIFNQAVAHPNSGARHTTHSGASVIGDARCTYAVHRRPPRAPIATRDAVQTTAAAPPGLPGRGAHAPTNRLGGWDTARYLARARRASPPRGRVWERRQPPGAL</sequence>
<evidence type="ECO:0000313" key="3">
    <source>
        <dbReference type="Proteomes" id="UP000054270"/>
    </source>
</evidence>
<feature type="compositionally biased region" description="Basic and acidic residues" evidence="1">
    <location>
        <begin position="175"/>
        <end position="186"/>
    </location>
</feature>
<feature type="region of interest" description="Disordered" evidence="1">
    <location>
        <begin position="167"/>
        <end position="186"/>
    </location>
</feature>
<protein>
    <submittedName>
        <fullName evidence="2">Uncharacterized protein</fullName>
    </submittedName>
</protein>
<feature type="region of interest" description="Disordered" evidence="1">
    <location>
        <begin position="131"/>
        <end position="155"/>
    </location>
</feature>
<dbReference type="AlphaFoldDB" id="A0A0D2N131"/>
<keyword evidence="3" id="KW-1185">Reference proteome</keyword>
<feature type="region of interest" description="Disordered" evidence="1">
    <location>
        <begin position="44"/>
        <end position="63"/>
    </location>
</feature>
<feature type="compositionally biased region" description="Low complexity" evidence="1">
    <location>
        <begin position="49"/>
        <end position="60"/>
    </location>
</feature>
<proteinExistence type="predicted"/>
<organism evidence="2 3">
    <name type="scientific">Hypholoma sublateritium (strain FD-334 SS-4)</name>
    <dbReference type="NCBI Taxonomy" id="945553"/>
    <lineage>
        <taxon>Eukaryota</taxon>
        <taxon>Fungi</taxon>
        <taxon>Dikarya</taxon>
        <taxon>Basidiomycota</taxon>
        <taxon>Agaricomycotina</taxon>
        <taxon>Agaricomycetes</taxon>
        <taxon>Agaricomycetidae</taxon>
        <taxon>Agaricales</taxon>
        <taxon>Agaricineae</taxon>
        <taxon>Strophariaceae</taxon>
        <taxon>Hypholoma</taxon>
    </lineage>
</organism>
<gene>
    <name evidence="2" type="ORF">HYPSUDRAFT_196369</name>
</gene>